<name>A0A0H3MR79_MYCLB</name>
<dbReference type="EMBL" id="FM211192">
    <property type="protein sequence ID" value="CAR71700.1"/>
    <property type="molecule type" value="Genomic_DNA"/>
</dbReference>
<evidence type="ECO:0000313" key="2">
    <source>
        <dbReference type="Proteomes" id="UP000006900"/>
    </source>
</evidence>
<dbReference type="AlphaFoldDB" id="A0A0H3MR79"/>
<dbReference type="KEGG" id="mlb:MLBr01605"/>
<sequence>MQGDTVFRIDRFQLQLYALAGVSTVENGRDVDVLHGEYGRFGPGIANPWTPIADLRERIASIVQQF</sequence>
<protein>
    <submittedName>
        <fullName evidence="1">Uncharacterized protein</fullName>
    </submittedName>
</protein>
<gene>
    <name evidence="1" type="ordered locus">MLBr01605</name>
</gene>
<organism evidence="1 2">
    <name type="scientific">Mycobacterium leprae (strain Br4923)</name>
    <dbReference type="NCBI Taxonomy" id="561304"/>
    <lineage>
        <taxon>Bacteria</taxon>
        <taxon>Bacillati</taxon>
        <taxon>Actinomycetota</taxon>
        <taxon>Actinomycetes</taxon>
        <taxon>Mycobacteriales</taxon>
        <taxon>Mycobacteriaceae</taxon>
        <taxon>Mycobacterium</taxon>
    </lineage>
</organism>
<evidence type="ECO:0000313" key="1">
    <source>
        <dbReference type="EMBL" id="CAR71700.1"/>
    </source>
</evidence>
<proteinExistence type="predicted"/>
<dbReference type="HOGENOM" id="CLU_2826527_0_0_11"/>
<reference evidence="1 2" key="1">
    <citation type="journal article" date="2009" name="Nat. Genet.">
        <title>Comparative genomic and phylogeographic analysis of Mycobacterium leprae.</title>
        <authorList>
            <person name="Monot M."/>
            <person name="Honore N."/>
            <person name="Garnier T."/>
            <person name="Zidane N."/>
            <person name="Sherafi D."/>
            <person name="Paniz-Mondolfi A."/>
            <person name="Matsuoka M."/>
            <person name="Taylor G.M."/>
            <person name="Donoghue H.D."/>
            <person name="Bouwman A."/>
            <person name="Mays S."/>
            <person name="Watson C."/>
            <person name="Lockwood D."/>
            <person name="Khamispour A."/>
            <person name="Dowlati Y."/>
            <person name="Jianping S."/>
            <person name="Rea T.H."/>
            <person name="Vera-Cabrera L."/>
            <person name="Stefani M.M."/>
            <person name="Banu S."/>
            <person name="Macdonald M."/>
            <person name="Sapkota B.R."/>
            <person name="Spencer J.S."/>
            <person name="Thomas J."/>
            <person name="Harshman K."/>
            <person name="Singh P."/>
            <person name="Busso P."/>
            <person name="Gattiker A."/>
            <person name="Rougemont J."/>
            <person name="Brennan P.J."/>
            <person name="Cole S.T."/>
        </authorList>
    </citation>
    <scope>NUCLEOTIDE SEQUENCE [LARGE SCALE GENOMIC DNA]</scope>
    <source>
        <strain evidence="2">Br4923</strain>
    </source>
</reference>
<accession>A0A0H3MR79</accession>
<dbReference type="Proteomes" id="UP000006900">
    <property type="component" value="Chromosome"/>
</dbReference>